<feature type="transmembrane region" description="Helical" evidence="1">
    <location>
        <begin position="26"/>
        <end position="46"/>
    </location>
</feature>
<dbReference type="RefSeq" id="WP_154715425.1">
    <property type="nucleotide sequence ID" value="NZ_LN831184.1"/>
</dbReference>
<reference evidence="2 3" key="1">
    <citation type="submission" date="2019-02" db="EMBL/GenBank/DDBJ databases">
        <title>Genomic plasticity associated with the antimicrobial resistance in Vibrio cholerae.</title>
        <authorList>
            <person name="Verma J."/>
            <person name="Bag S."/>
            <person name="Saha B."/>
            <person name="Kumar P."/>
            <person name="Ghosh T.S."/>
            <person name="Dayal M."/>
            <person name="Senapati T."/>
            <person name="Mehra S."/>
            <person name="Dey P."/>
            <person name="Desigamani A."/>
            <person name="Kumar D."/>
            <person name="Rana P."/>
            <person name="Kumar B."/>
            <person name="Maiti T.K."/>
            <person name="Sharma N.C."/>
            <person name="Bhadra R.K."/>
            <person name="Mutreja A."/>
            <person name="Nair G.B."/>
            <person name="Ramamurthy T."/>
            <person name="Das B."/>
        </authorList>
    </citation>
    <scope>NUCLEOTIDE SEQUENCE [LARGE SCALE GENOMIC DNA]</scope>
    <source>
        <strain evidence="2 3">IDH06781</strain>
    </source>
</reference>
<organism evidence="2 3">
    <name type="scientific">Vibrio cholerae</name>
    <dbReference type="NCBI Taxonomy" id="666"/>
    <lineage>
        <taxon>Bacteria</taxon>
        <taxon>Pseudomonadati</taxon>
        <taxon>Pseudomonadota</taxon>
        <taxon>Gammaproteobacteria</taxon>
        <taxon>Vibrionales</taxon>
        <taxon>Vibrionaceae</taxon>
        <taxon>Vibrio</taxon>
    </lineage>
</organism>
<comment type="caution">
    <text evidence="2">The sequence shown here is derived from an EMBL/GenBank/DDBJ whole genome shotgun (WGS) entry which is preliminary data.</text>
</comment>
<proteinExistence type="predicted"/>
<keyword evidence="1" id="KW-0472">Membrane</keyword>
<accession>A0A7Z7VL07</accession>
<keyword evidence="1" id="KW-1133">Transmembrane helix</keyword>
<dbReference type="AlphaFoldDB" id="A0A7Z7VL07"/>
<gene>
    <name evidence="2" type="ORF">EYB64_14035</name>
</gene>
<sequence>MLVLPFHTKVNGKEVFGFSVSSASKAFLFASGFLGFVCLSSAYHSVLYGYTMPNWAIPVFILATLPFGWRKHIGLTVDKTHLVNQNRLFGIKLSDKQQIVAAPLKAFRLVETNALEKQYYFVVSNHQLNESVFYCRVKSKKKNDIEAKIGCLLGLNS</sequence>
<dbReference type="EMBL" id="SISP01000025">
    <property type="protein sequence ID" value="TBM40548.1"/>
    <property type="molecule type" value="Genomic_DNA"/>
</dbReference>
<keyword evidence="1" id="KW-0812">Transmembrane</keyword>
<evidence type="ECO:0000313" key="2">
    <source>
        <dbReference type="EMBL" id="TBM40548.1"/>
    </source>
</evidence>
<evidence type="ECO:0000256" key="1">
    <source>
        <dbReference type="SAM" id="Phobius"/>
    </source>
</evidence>
<feature type="transmembrane region" description="Helical" evidence="1">
    <location>
        <begin position="52"/>
        <end position="69"/>
    </location>
</feature>
<protein>
    <submittedName>
        <fullName evidence="2">Uncharacterized protein</fullName>
    </submittedName>
</protein>
<evidence type="ECO:0000313" key="3">
    <source>
        <dbReference type="Proteomes" id="UP000294145"/>
    </source>
</evidence>
<name>A0A7Z7VL07_VIBCL</name>
<dbReference type="Proteomes" id="UP000294145">
    <property type="component" value="Unassembled WGS sequence"/>
</dbReference>